<evidence type="ECO:0000313" key="9">
    <source>
        <dbReference type="Proteomes" id="UP001333996"/>
    </source>
</evidence>
<dbReference type="Pfam" id="PF13700">
    <property type="entry name" value="DUF4158"/>
    <property type="match status" value="1"/>
</dbReference>
<reference evidence="8" key="1">
    <citation type="submission" date="2024-01" db="EMBL/GenBank/DDBJ databases">
        <title>First draft genome sequence data of TA4-1, the type strain of Gram-positive actinobacterium Streptomyces chiangmaiensis.</title>
        <authorList>
            <person name="Yasawong M."/>
            <person name="Nantapong N."/>
        </authorList>
    </citation>
    <scope>NUCLEOTIDE SEQUENCE</scope>
    <source>
        <strain evidence="8">TA4-1</strain>
    </source>
</reference>
<evidence type="ECO:0000256" key="4">
    <source>
        <dbReference type="ARBA" id="ARBA00023172"/>
    </source>
</evidence>
<keyword evidence="9" id="KW-1185">Reference proteome</keyword>
<keyword evidence="3" id="KW-0238">DNA-binding</keyword>
<protein>
    <submittedName>
        <fullName evidence="8">Tn3 family transposase</fullName>
    </submittedName>
</protein>
<dbReference type="EMBL" id="JAYWVC010000109">
    <property type="protein sequence ID" value="MED7825453.1"/>
    <property type="molecule type" value="Genomic_DNA"/>
</dbReference>
<feature type="domain" description="Tn3 transposase DDE" evidence="6">
    <location>
        <begin position="610"/>
        <end position="1000"/>
    </location>
</feature>
<keyword evidence="5" id="KW-0175">Coiled coil</keyword>
<keyword evidence="2" id="KW-0815">Transposition</keyword>
<evidence type="ECO:0000259" key="7">
    <source>
        <dbReference type="Pfam" id="PF13700"/>
    </source>
</evidence>
<dbReference type="InterPro" id="IPR002513">
    <property type="entry name" value="Tn3_Tnp_DDE_dom"/>
</dbReference>
<dbReference type="NCBIfam" id="NF033527">
    <property type="entry name" value="transpos_Tn3"/>
    <property type="match status" value="1"/>
</dbReference>
<dbReference type="Proteomes" id="UP001333996">
    <property type="component" value="Unassembled WGS sequence"/>
</dbReference>
<comment type="caution">
    <text evidence="8">The sequence shown here is derived from an EMBL/GenBank/DDBJ whole genome shotgun (WGS) entry which is preliminary data.</text>
</comment>
<evidence type="ECO:0000256" key="5">
    <source>
        <dbReference type="SAM" id="Coils"/>
    </source>
</evidence>
<evidence type="ECO:0000256" key="2">
    <source>
        <dbReference type="ARBA" id="ARBA00022578"/>
    </source>
</evidence>
<sequence>MASLERTAYPRFKRLISERELREFFTPSAEEVVWAREHTHDRPGRVLALLVMLKSAARLGRVPKLGEIPEVVVARVCDQAGLAAGTVPEADSERSEERYRSAVRERLELKHKPGEARAVAEAAMRAAALVKAHTADLVNVALEELVRQKERLELPAFSTLDRMASRVRSEVEASQCQAIVARMSDAARERVAGMLEVAEGKYQSLFAWVKQPARRATWSRFRAHAERMEKVDGLGDAVFWVGKAPPAKVAVFAEQARVLSVGEMKDIAEPRRTARTVCLLAQVQAAVRDETVVMLSKRMSRHLKRAQEELLEIEKRQKETTEQLLATFRDVLTALRGSGEAAPGAWEGEASLDDLLALKNARAAVETAGGFEAQLAELEALDAYQGSNYTALVERFFKPDRPTMFKIARRLSFTATSTDRSVLDALDHVLAHQHLTRPLVADTHPTRTDESGELVRLDLSFAPKMWLKTVYSREQPGMLVRRHFEAMVFACLVEELRCGDVAVIGAEDYGDWTRMLLPWEQCGPKLAGFCAQAGIPATASEFTARLRERLTMIAENVDAGYPDNKDLTIDPVTGVPSLAVRRAGERTASAEKLEEALSERLPARSVLEHLARAAHWTDWWKRPGPRSGSEPKLKEPLPRYVTTALVYGSELGPAQAVRHMRGSVAAHELGAIAKRHFTIPVLNRCGADVVNAHIGLDLTAAWGDGSVAAVDGTMMDTVIDNLLAETSIRYGGYGGIAHYLVSDAYVALFSRFVPCGVWEAVYLIDSLLANESEVKPDTVHADTQGQSFPVFGLAHLLGIDLLPRIRNFQDLTFHRPDPQARYQHIDALFSTDPRTCIDWQLIENGWKDLMQVGLSVREGTVSSTTLLRRLNNHSHKNQIYKVFREVGRAVRTIVLLRYLSDPQLREQITRATNKAEAYNGYTKWLHFGGDGYLRSRDPELQEKAVKFLDLMANSIIFSTTTIDMTDALRQMTAQGWKLNPDDIAALSPHCRHNVLRFGDYNTATLHIPPGPYDSTLRLRADGAGVMLPAAVVAGVVPTVGSSVMN</sequence>
<evidence type="ECO:0000256" key="1">
    <source>
        <dbReference type="ARBA" id="ARBA00009402"/>
    </source>
</evidence>
<dbReference type="Pfam" id="PF01526">
    <property type="entry name" value="DDE_Tnp_Tn3"/>
    <property type="match status" value="1"/>
</dbReference>
<dbReference type="RefSeq" id="WP_329509864.1">
    <property type="nucleotide sequence ID" value="NZ_BAAAYZ010000056.1"/>
</dbReference>
<evidence type="ECO:0000256" key="3">
    <source>
        <dbReference type="ARBA" id="ARBA00023125"/>
    </source>
</evidence>
<organism evidence="8 9">
    <name type="scientific">Streptomyces chiangmaiensis</name>
    <dbReference type="NCBI Taxonomy" id="766497"/>
    <lineage>
        <taxon>Bacteria</taxon>
        <taxon>Bacillati</taxon>
        <taxon>Actinomycetota</taxon>
        <taxon>Actinomycetes</taxon>
        <taxon>Kitasatosporales</taxon>
        <taxon>Streptomycetaceae</taxon>
        <taxon>Streptomyces</taxon>
    </lineage>
</organism>
<accession>A0ABU7FPT7</accession>
<name>A0ABU7FPT7_9ACTN</name>
<dbReference type="InterPro" id="IPR047653">
    <property type="entry name" value="Tn3-like_transpos"/>
</dbReference>
<evidence type="ECO:0000313" key="8">
    <source>
        <dbReference type="EMBL" id="MED7825453.1"/>
    </source>
</evidence>
<comment type="similarity">
    <text evidence="1">Belongs to the transposase 7 family.</text>
</comment>
<keyword evidence="4" id="KW-0233">DNA recombination</keyword>
<evidence type="ECO:0000259" key="6">
    <source>
        <dbReference type="Pfam" id="PF01526"/>
    </source>
</evidence>
<feature type="domain" description="DUF4158" evidence="7">
    <location>
        <begin position="5"/>
        <end position="167"/>
    </location>
</feature>
<feature type="coiled-coil region" evidence="5">
    <location>
        <begin position="296"/>
        <end position="324"/>
    </location>
</feature>
<proteinExistence type="inferred from homology"/>
<dbReference type="InterPro" id="IPR025296">
    <property type="entry name" value="DUF4158"/>
</dbReference>
<gene>
    <name evidence="8" type="ORF">VXC91_26570</name>
</gene>